<protein>
    <recommendedName>
        <fullName evidence="6">MADF domain-containing protein</fullName>
    </recommendedName>
</protein>
<dbReference type="Pfam" id="PF02944">
    <property type="entry name" value="BESS"/>
    <property type="match status" value="1"/>
</dbReference>
<evidence type="ECO:0000256" key="1">
    <source>
        <dbReference type="PROSITE-ProRule" id="PRU00371"/>
    </source>
</evidence>
<evidence type="ECO:0008006" key="6">
    <source>
        <dbReference type="Google" id="ProtNLM"/>
    </source>
</evidence>
<dbReference type="GO" id="GO:0006357">
    <property type="term" value="P:regulation of transcription by RNA polymerase II"/>
    <property type="evidence" value="ECO:0007669"/>
    <property type="project" value="TreeGrafter"/>
</dbReference>
<dbReference type="PANTHER" id="PTHR12243">
    <property type="entry name" value="MADF DOMAIN TRANSCRIPTION FACTOR"/>
    <property type="match status" value="1"/>
</dbReference>
<dbReference type="STRING" id="31033.ENSTRUP00000056296"/>
<dbReference type="SMART" id="SM00595">
    <property type="entry name" value="MADF"/>
    <property type="match status" value="1"/>
</dbReference>
<reference evidence="4" key="2">
    <citation type="submission" date="2025-08" db="UniProtKB">
        <authorList>
            <consortium name="Ensembl"/>
        </authorList>
    </citation>
    <scope>IDENTIFICATION</scope>
</reference>
<reference evidence="4 5" key="1">
    <citation type="journal article" date="2011" name="Genome Biol. Evol.">
        <title>Integration of the genetic map and genome assembly of fugu facilitates insights into distinct features of genome evolution in teleosts and mammals.</title>
        <authorList>
            <person name="Kai W."/>
            <person name="Kikuchi K."/>
            <person name="Tohari S."/>
            <person name="Chew A.K."/>
            <person name="Tay A."/>
            <person name="Fujiwara A."/>
            <person name="Hosoya S."/>
            <person name="Suetake H."/>
            <person name="Naruse K."/>
            <person name="Brenner S."/>
            <person name="Suzuki Y."/>
            <person name="Venkatesh B."/>
        </authorList>
    </citation>
    <scope>NUCLEOTIDE SEQUENCE [LARGE SCALE GENOMIC DNA]</scope>
</reference>
<sequence>MAGECRLITAVSGFPCLYDRSSPTYRDLNMRGDAWREVSQLVGVNETDCRRKWKMLRDQHRRERYRERERRESGVGLLNYRPWRYAAILSFLNPFIDARAAGTNGWALDPRTPQQDMVGCSMNMEMRSDDDDSYGGTGSSCGLLEDCPKRGDAQREQDVEQRDHVTLFLLSLAPAIRRLPAEKQSWVKTKVQQIVHEADDV</sequence>
<keyword evidence="1" id="KW-0539">Nucleus</keyword>
<dbReference type="InterPro" id="IPR004210">
    <property type="entry name" value="BESS_motif"/>
</dbReference>
<dbReference type="AlphaFoldDB" id="A0A3B5KF27"/>
<evidence type="ECO:0000259" key="3">
    <source>
        <dbReference type="PROSITE" id="PS51031"/>
    </source>
</evidence>
<dbReference type="Ensembl" id="ENSTRUT00000057169.2">
    <property type="protein sequence ID" value="ENSTRUP00000056296.2"/>
    <property type="gene ID" value="ENSTRUG00000025817.2"/>
</dbReference>
<dbReference type="InterPro" id="IPR006578">
    <property type="entry name" value="MADF-dom"/>
</dbReference>
<dbReference type="GeneTree" id="ENSGT00600000084860"/>
<dbReference type="GO" id="GO:0003677">
    <property type="term" value="F:DNA binding"/>
    <property type="evidence" value="ECO:0007669"/>
    <property type="project" value="InterPro"/>
</dbReference>
<accession>A0A3B5KF27</accession>
<keyword evidence="5" id="KW-1185">Reference proteome</keyword>
<dbReference type="InterPro" id="IPR039353">
    <property type="entry name" value="TF_Adf1"/>
</dbReference>
<proteinExistence type="predicted"/>
<feature type="domain" description="MADF" evidence="2">
    <location>
        <begin position="6"/>
        <end position="97"/>
    </location>
</feature>
<evidence type="ECO:0000313" key="5">
    <source>
        <dbReference type="Proteomes" id="UP000005226"/>
    </source>
</evidence>
<dbReference type="Pfam" id="PF10545">
    <property type="entry name" value="MADF_DNA_bdg"/>
    <property type="match status" value="1"/>
</dbReference>
<gene>
    <name evidence="4" type="primary">LOC105417519</name>
</gene>
<dbReference type="PROSITE" id="PS51029">
    <property type="entry name" value="MADF"/>
    <property type="match status" value="1"/>
</dbReference>
<dbReference type="PANTHER" id="PTHR12243:SF67">
    <property type="entry name" value="COREPRESSOR OF PANGOLIN, ISOFORM A-RELATED"/>
    <property type="match status" value="1"/>
</dbReference>
<dbReference type="InParanoid" id="A0A3B5KF27"/>
<dbReference type="GO" id="GO:0005667">
    <property type="term" value="C:transcription regulator complex"/>
    <property type="evidence" value="ECO:0007669"/>
    <property type="project" value="TreeGrafter"/>
</dbReference>
<organism evidence="4 5">
    <name type="scientific">Takifugu rubripes</name>
    <name type="common">Japanese pufferfish</name>
    <name type="synonym">Fugu rubripes</name>
    <dbReference type="NCBI Taxonomy" id="31033"/>
    <lineage>
        <taxon>Eukaryota</taxon>
        <taxon>Metazoa</taxon>
        <taxon>Chordata</taxon>
        <taxon>Craniata</taxon>
        <taxon>Vertebrata</taxon>
        <taxon>Euteleostomi</taxon>
        <taxon>Actinopterygii</taxon>
        <taxon>Neopterygii</taxon>
        <taxon>Teleostei</taxon>
        <taxon>Neoteleostei</taxon>
        <taxon>Acanthomorphata</taxon>
        <taxon>Eupercaria</taxon>
        <taxon>Tetraodontiformes</taxon>
        <taxon>Tetradontoidea</taxon>
        <taxon>Tetraodontidae</taxon>
        <taxon>Takifugu</taxon>
    </lineage>
</organism>
<reference evidence="4" key="3">
    <citation type="submission" date="2025-09" db="UniProtKB">
        <authorList>
            <consortium name="Ensembl"/>
        </authorList>
    </citation>
    <scope>IDENTIFICATION</scope>
</reference>
<dbReference type="OMA" id="TESWLES"/>
<dbReference type="Proteomes" id="UP000005226">
    <property type="component" value="Chromosome 16"/>
</dbReference>
<dbReference type="GO" id="GO:0005634">
    <property type="term" value="C:nucleus"/>
    <property type="evidence" value="ECO:0007669"/>
    <property type="project" value="UniProtKB-SubCell"/>
</dbReference>
<evidence type="ECO:0000313" key="4">
    <source>
        <dbReference type="Ensembl" id="ENSTRUP00000056296.2"/>
    </source>
</evidence>
<feature type="domain" description="BESS" evidence="3">
    <location>
        <begin position="162"/>
        <end position="201"/>
    </location>
</feature>
<comment type="subcellular location">
    <subcellularLocation>
        <location evidence="1">Nucleus</location>
    </subcellularLocation>
</comment>
<dbReference type="PROSITE" id="PS51031">
    <property type="entry name" value="BESS"/>
    <property type="match status" value="1"/>
</dbReference>
<evidence type="ECO:0000259" key="2">
    <source>
        <dbReference type="PROSITE" id="PS51029"/>
    </source>
</evidence>
<name>A0A3B5KF27_TAKRU</name>